<organism evidence="2 3">
    <name type="scientific">Luteolibacter soli</name>
    <dbReference type="NCBI Taxonomy" id="3135280"/>
    <lineage>
        <taxon>Bacteria</taxon>
        <taxon>Pseudomonadati</taxon>
        <taxon>Verrucomicrobiota</taxon>
        <taxon>Verrucomicrobiia</taxon>
        <taxon>Verrucomicrobiales</taxon>
        <taxon>Verrucomicrobiaceae</taxon>
        <taxon>Luteolibacter</taxon>
    </lineage>
</organism>
<evidence type="ECO:0000256" key="1">
    <source>
        <dbReference type="SAM" id="SignalP"/>
    </source>
</evidence>
<feature type="chain" id="PRO_5045452640" evidence="1">
    <location>
        <begin position="18"/>
        <end position="155"/>
    </location>
</feature>
<proteinExistence type="predicted"/>
<gene>
    <name evidence="2" type="ORF">WKV53_02295</name>
</gene>
<evidence type="ECO:0000313" key="2">
    <source>
        <dbReference type="EMBL" id="MEK7949306.1"/>
    </source>
</evidence>
<name>A0ABU9AQ51_9BACT</name>
<comment type="caution">
    <text evidence="2">The sequence shown here is derived from an EMBL/GenBank/DDBJ whole genome shotgun (WGS) entry which is preliminary data.</text>
</comment>
<reference evidence="2 3" key="1">
    <citation type="submission" date="2024-04" db="EMBL/GenBank/DDBJ databases">
        <title>Luteolibacter sp. isolated from soil.</title>
        <authorList>
            <person name="An J."/>
        </authorList>
    </citation>
    <scope>NUCLEOTIDE SEQUENCE [LARGE SCALE GENOMIC DNA]</scope>
    <source>
        <strain evidence="2 3">Y139</strain>
    </source>
</reference>
<sequence length="155" mass="17134">MKLLPLLALALVTVANARFEETREQCEKRYGKGTPQDKRPSAIQFSKNGISIVAHFGQDGKCDHIEFKSAVGFNSDEVDYLVKVNAWAREPRRNGASPDDGIAQSWMAGKPGEYLAAVTEKWDRVIICNQTGLEWNRKIDGVGATKNPPKAVEGF</sequence>
<protein>
    <submittedName>
        <fullName evidence="2">Uncharacterized protein</fullName>
    </submittedName>
</protein>
<dbReference type="EMBL" id="JBBUKT010000001">
    <property type="protein sequence ID" value="MEK7949306.1"/>
    <property type="molecule type" value="Genomic_DNA"/>
</dbReference>
<feature type="signal peptide" evidence="1">
    <location>
        <begin position="1"/>
        <end position="17"/>
    </location>
</feature>
<keyword evidence="1" id="KW-0732">Signal</keyword>
<dbReference type="Proteomes" id="UP001371305">
    <property type="component" value="Unassembled WGS sequence"/>
</dbReference>
<accession>A0ABU9AQ51</accession>
<dbReference type="RefSeq" id="WP_341402724.1">
    <property type="nucleotide sequence ID" value="NZ_JBBUKT010000001.1"/>
</dbReference>
<keyword evidence="3" id="KW-1185">Reference proteome</keyword>
<evidence type="ECO:0000313" key="3">
    <source>
        <dbReference type="Proteomes" id="UP001371305"/>
    </source>
</evidence>